<evidence type="ECO:0000256" key="7">
    <source>
        <dbReference type="ARBA" id="ARBA00023010"/>
    </source>
</evidence>
<keyword evidence="3 9" id="KW-1003">Cell membrane</keyword>
<comment type="function">
    <text evidence="9">Involved in protein export.</text>
</comment>
<dbReference type="InterPro" id="IPR024912">
    <property type="entry name" value="SecD_arc"/>
</dbReference>
<dbReference type="PANTHER" id="PTHR30081:SF1">
    <property type="entry name" value="PROTEIN TRANSLOCASE SUBUNIT SECD"/>
    <property type="match status" value="1"/>
</dbReference>
<dbReference type="Proteomes" id="UP000017840">
    <property type="component" value="Unassembled WGS sequence"/>
</dbReference>
<dbReference type="PATRIC" id="fig|1324957.4.peg.3012"/>
<feature type="transmembrane region" description="Helical" evidence="9">
    <location>
        <begin position="474"/>
        <end position="494"/>
    </location>
</feature>
<evidence type="ECO:0000259" key="10">
    <source>
        <dbReference type="Pfam" id="PF02355"/>
    </source>
</evidence>
<sequence>MSTLRDNWRVGLLVVVLLLSTVFLFAPGFAGGAETPAAPANGTAGNATDGSLTNLKYGLQLSGGTRIRAPLVGVTAEGVEFGNATPAQVERTVAGEITGVGATDLIARRTTQTTGTVELVTENASQDTLTAALDAAGYSYETVGDGVTEATLEETVNVLQSKINEAGLSGGDVQTVTTAGGQTFVRVQVPNQDRSDVLDLVNSRGTVQVLAYHPVERNGSTTYVNTTVLTQSDFQRIGSAQQGSPSTGGRPFVQVAVRQERATEVQQTLIDTGVARTGGTTCTFQANPNGTQPCLLLVRDGRVVNSFGMGSDLAAPMQSGEWAEDPTFILLTTNFSDAQQVAVDLRAGALPAQLDVGPNGSGSSSYISPAQGEDFKRDSLIIGLLAVLTVSVVVFFRYGEVEVAAPMVVTAMAEVYALLGFAALIQYPLDLSVIAGFIAVIGTGVDDLVIIADEVMSEGEVNSRRVFQSRFRKAFWVIGAAAATTIIAMSPLAVLSLGDLQGFAIFTILGVLVGVLVTRPAYGDILRSLLTGR</sequence>
<dbReference type="SUPFAM" id="SSF82866">
    <property type="entry name" value="Multidrug efflux transporter AcrB transmembrane domain"/>
    <property type="match status" value="1"/>
</dbReference>
<comment type="similarity">
    <text evidence="9">Belongs to the SecD/SecF family. SecD subfamily.</text>
</comment>
<keyword evidence="7 9" id="KW-0811">Translocation</keyword>
<evidence type="ECO:0000256" key="3">
    <source>
        <dbReference type="ARBA" id="ARBA00022475"/>
    </source>
</evidence>
<dbReference type="HAMAP" id="MF_01463_A">
    <property type="entry name" value="SecD_A"/>
    <property type="match status" value="1"/>
</dbReference>
<keyword evidence="8 9" id="KW-0472">Membrane</keyword>
<dbReference type="RefSeq" id="WP_023395542.1">
    <property type="nucleotide sequence ID" value="NZ_ASGZ01000060.1"/>
</dbReference>
<keyword evidence="4 9" id="KW-0812">Transmembrane</keyword>
<feature type="transmembrane region" description="Helical" evidence="9">
    <location>
        <begin position="500"/>
        <end position="518"/>
    </location>
</feature>
<feature type="transmembrane region" description="Helical" evidence="9">
    <location>
        <begin position="379"/>
        <end position="396"/>
    </location>
</feature>
<dbReference type="Pfam" id="PF02355">
    <property type="entry name" value="SecD_SecF_C"/>
    <property type="match status" value="1"/>
</dbReference>
<evidence type="ECO:0000313" key="12">
    <source>
        <dbReference type="Proteomes" id="UP000017840"/>
    </source>
</evidence>
<evidence type="ECO:0000313" key="11">
    <source>
        <dbReference type="EMBL" id="ESP87373.1"/>
    </source>
</evidence>
<comment type="caution">
    <text evidence="11">The sequence shown here is derived from an EMBL/GenBank/DDBJ whole genome shotgun (WGS) entry which is preliminary data.</text>
</comment>
<feature type="transmembrane region" description="Helical" evidence="9">
    <location>
        <begin position="403"/>
        <end position="425"/>
    </location>
</feature>
<dbReference type="GO" id="GO:0005886">
    <property type="term" value="C:plasma membrane"/>
    <property type="evidence" value="ECO:0007669"/>
    <property type="project" value="UniProtKB-SubCell"/>
</dbReference>
<keyword evidence="12" id="KW-1185">Reference proteome</keyword>
<dbReference type="InterPro" id="IPR022813">
    <property type="entry name" value="SecD/SecF_arch_bac"/>
</dbReference>
<keyword evidence="6 9" id="KW-1133">Transmembrane helix</keyword>
<dbReference type="AlphaFoldDB" id="V4HBF6"/>
<dbReference type="NCBIfam" id="NF006215">
    <property type="entry name" value="PRK08343.1-1"/>
    <property type="match status" value="1"/>
</dbReference>
<dbReference type="GO" id="GO:0006605">
    <property type="term" value="P:protein targeting"/>
    <property type="evidence" value="ECO:0007669"/>
    <property type="project" value="UniProtKB-UniRule"/>
</dbReference>
<name>V4HBF6_9EURY</name>
<organism evidence="11 12">
    <name type="scientific">Candidatus Halobonum tyrrellensis G22</name>
    <dbReference type="NCBI Taxonomy" id="1324957"/>
    <lineage>
        <taxon>Archaea</taxon>
        <taxon>Methanobacteriati</taxon>
        <taxon>Methanobacteriota</taxon>
        <taxon>Stenosarchaea group</taxon>
        <taxon>Halobacteria</taxon>
        <taxon>Halobacteriales</taxon>
        <taxon>Haloferacaceae</taxon>
        <taxon>Candidatus Halobonum</taxon>
    </lineage>
</organism>
<comment type="caution">
    <text evidence="9">Lacks conserved residue(s) required for the propagation of feature annotation.</text>
</comment>
<proteinExistence type="inferred from homology"/>
<dbReference type="EMBL" id="ASGZ01000060">
    <property type="protein sequence ID" value="ESP87373.1"/>
    <property type="molecule type" value="Genomic_DNA"/>
</dbReference>
<evidence type="ECO:0000256" key="4">
    <source>
        <dbReference type="ARBA" id="ARBA00022692"/>
    </source>
</evidence>
<evidence type="ECO:0000256" key="6">
    <source>
        <dbReference type="ARBA" id="ARBA00022989"/>
    </source>
</evidence>
<evidence type="ECO:0000256" key="9">
    <source>
        <dbReference type="HAMAP-Rule" id="MF_01463"/>
    </source>
</evidence>
<dbReference type="Gene3D" id="1.20.1640.10">
    <property type="entry name" value="Multidrug efflux transporter AcrB transmembrane domain"/>
    <property type="match status" value="1"/>
</dbReference>
<evidence type="ECO:0000256" key="1">
    <source>
        <dbReference type="ARBA" id="ARBA00004651"/>
    </source>
</evidence>
<dbReference type="GO" id="GO:0065002">
    <property type="term" value="P:intracellular protein transmembrane transport"/>
    <property type="evidence" value="ECO:0007669"/>
    <property type="project" value="UniProtKB-UniRule"/>
</dbReference>
<dbReference type="InterPro" id="IPR048634">
    <property type="entry name" value="SecD_SecF_C"/>
</dbReference>
<dbReference type="PANTHER" id="PTHR30081">
    <property type="entry name" value="PROTEIN-EXPORT MEMBRANE PROTEIN SEC"/>
    <property type="match status" value="1"/>
</dbReference>
<feature type="transmembrane region" description="Helical" evidence="9">
    <location>
        <begin position="431"/>
        <end position="453"/>
    </location>
</feature>
<evidence type="ECO:0000256" key="5">
    <source>
        <dbReference type="ARBA" id="ARBA00022927"/>
    </source>
</evidence>
<comment type="subunit">
    <text evidence="9">Part of the protein translocation apparatus. Forms a complex with SecF.</text>
</comment>
<keyword evidence="2 9" id="KW-0813">Transport</keyword>
<dbReference type="OrthoDB" id="146638at2157"/>
<gene>
    <name evidence="9 11" type="primary">secD</name>
    <name evidence="11" type="ORF">K933_14843</name>
</gene>
<feature type="domain" description="Protein export membrane protein SecD/SecF C-terminal" evidence="10">
    <location>
        <begin position="363"/>
        <end position="517"/>
    </location>
</feature>
<evidence type="ECO:0000256" key="2">
    <source>
        <dbReference type="ARBA" id="ARBA00022448"/>
    </source>
</evidence>
<protein>
    <recommendedName>
        <fullName evidence="9">Protein-export membrane protein SecD</fullName>
    </recommendedName>
</protein>
<keyword evidence="5 9" id="KW-0653">Protein transport</keyword>
<evidence type="ECO:0000256" key="8">
    <source>
        <dbReference type="ARBA" id="ARBA00023136"/>
    </source>
</evidence>
<dbReference type="STRING" id="1324957.K933_14843"/>
<accession>V4HBF6</accession>
<dbReference type="eggNOG" id="arCOG03055">
    <property type="taxonomic scope" value="Archaea"/>
</dbReference>
<reference evidence="11 12" key="1">
    <citation type="journal article" date="2013" name="Genome Announc.">
        <title>Draft Genome Sequence of 'Candidatus Halobonum tyrrellensis' Strain G22, Isolated from the Hypersaline Waters of Lake Tyrrell, Australia.</title>
        <authorList>
            <person name="Ugalde J.A."/>
            <person name="Narasingarao P."/>
            <person name="Kuo S."/>
            <person name="Podell S."/>
            <person name="Allen E.E."/>
        </authorList>
    </citation>
    <scope>NUCLEOTIDE SEQUENCE [LARGE SCALE GENOMIC DNA]</scope>
    <source>
        <strain evidence="11 12">G22</strain>
    </source>
</reference>
<comment type="subcellular location">
    <subcellularLocation>
        <location evidence="1 9">Cell membrane</location>
        <topology evidence="1 9">Multi-pass membrane protein</topology>
    </subcellularLocation>
</comment>